<proteinExistence type="inferred from homology"/>
<reference evidence="10" key="1">
    <citation type="journal article" date="2019" name="Beilstein J. Org. Chem.">
        <title>Nanangenines: drimane sesquiterpenoids as the dominant metabolite cohort of a novel Australian fungus, Aspergillus nanangensis.</title>
        <authorList>
            <person name="Lacey H.J."/>
            <person name="Gilchrist C.L.M."/>
            <person name="Crombie A."/>
            <person name="Kalaitzis J.A."/>
            <person name="Vuong D."/>
            <person name="Rutledge P.J."/>
            <person name="Turner P."/>
            <person name="Pitt J.I."/>
            <person name="Lacey E."/>
            <person name="Chooi Y.H."/>
            <person name="Piggott A.M."/>
        </authorList>
    </citation>
    <scope>NUCLEOTIDE SEQUENCE</scope>
    <source>
        <strain evidence="10">MST-FP2251</strain>
    </source>
</reference>
<protein>
    <submittedName>
        <fullName evidence="10">Sphingosine N-acyltransferase lag1</fullName>
    </submittedName>
</protein>
<evidence type="ECO:0000313" key="10">
    <source>
        <dbReference type="EMBL" id="KAF9887597.1"/>
    </source>
</evidence>
<gene>
    <name evidence="10" type="primary">LAG1</name>
    <name evidence="10" type="ORF">FE257_009810</name>
</gene>
<sequence length="442" mass="50493">MTTEVSSPPPSQSVSDLNACVSSTAGHHRPPVKETTFREWVVDNQIGIALTVLSMLLAVHHLYPSLRPYTSPFFELSYYQPAQGVYVQGWDDIYFVASSAIAFTAIRAITIDWILRPLAQRVGLKRKASVRFAEQGWLWLYYGFFWTFGMYIWSSSSYWMDFRAIFTEWPARGVSGTMKWYLLVQLSFWVQQIFVVNLEERRKDYYQMFIHHILTSALLSSAYIYGFYNVSNVVLCLMDIVDLLLPTAKILKYFKFESTCTVAFAVFMVVWLISRHILYPQLCWSIYKHISIDMAYGCYSGATGEEIAVDGYPDNLTYLFSPFLNIEGPICMNDTVKWIFLSFLLALQALSIIWFTMIVRVAAVVLRTGNAEDTRSDDEDEEVRTGKEGPNGNTIASESSNNAEWRRSNGSTVRPRGRGRVRLGEQSDRKALLGRIGCDKPT</sequence>
<feature type="compositionally biased region" description="Polar residues" evidence="7">
    <location>
        <begin position="391"/>
        <end position="412"/>
    </location>
</feature>
<evidence type="ECO:0000256" key="7">
    <source>
        <dbReference type="SAM" id="MobiDB-lite"/>
    </source>
</evidence>
<feature type="transmembrane region" description="Helical" evidence="8">
    <location>
        <begin position="338"/>
        <end position="366"/>
    </location>
</feature>
<keyword evidence="5 6" id="KW-0472">Membrane</keyword>
<evidence type="ECO:0000259" key="9">
    <source>
        <dbReference type="PROSITE" id="PS50922"/>
    </source>
</evidence>
<evidence type="ECO:0000256" key="8">
    <source>
        <dbReference type="SAM" id="Phobius"/>
    </source>
</evidence>
<dbReference type="InterPro" id="IPR006634">
    <property type="entry name" value="TLC-dom"/>
</dbReference>
<feature type="transmembrane region" description="Helical" evidence="8">
    <location>
        <begin position="93"/>
        <end position="115"/>
    </location>
</feature>
<dbReference type="Proteomes" id="UP001194746">
    <property type="component" value="Unassembled WGS sequence"/>
</dbReference>
<dbReference type="PANTHER" id="PTHR12560">
    <property type="entry name" value="LONGEVITY ASSURANCE FACTOR 1 LAG1"/>
    <property type="match status" value="1"/>
</dbReference>
<feature type="transmembrane region" description="Helical" evidence="8">
    <location>
        <begin position="180"/>
        <end position="198"/>
    </location>
</feature>
<evidence type="ECO:0000256" key="2">
    <source>
        <dbReference type="ARBA" id="ARBA00009808"/>
    </source>
</evidence>
<dbReference type="EMBL" id="VCAU01000059">
    <property type="protein sequence ID" value="KAF9887597.1"/>
    <property type="molecule type" value="Genomic_DNA"/>
</dbReference>
<feature type="domain" description="TLC" evidence="9">
    <location>
        <begin position="127"/>
        <end position="367"/>
    </location>
</feature>
<evidence type="ECO:0000256" key="3">
    <source>
        <dbReference type="ARBA" id="ARBA00022692"/>
    </source>
</evidence>
<feature type="transmembrane region" description="Helical" evidence="8">
    <location>
        <begin position="230"/>
        <end position="248"/>
    </location>
</feature>
<name>A0AAD4CL47_ASPNN</name>
<accession>A0AAD4CL47</accession>
<keyword evidence="11" id="KW-1185">Reference proteome</keyword>
<reference evidence="10" key="2">
    <citation type="submission" date="2020-02" db="EMBL/GenBank/DDBJ databases">
        <authorList>
            <person name="Gilchrist C.L.M."/>
            <person name="Chooi Y.-H."/>
        </authorList>
    </citation>
    <scope>NUCLEOTIDE SEQUENCE</scope>
    <source>
        <strain evidence="10">MST-FP2251</strain>
    </source>
</reference>
<evidence type="ECO:0000256" key="5">
    <source>
        <dbReference type="ARBA" id="ARBA00023136"/>
    </source>
</evidence>
<dbReference type="GO" id="GO:0016020">
    <property type="term" value="C:membrane"/>
    <property type="evidence" value="ECO:0007669"/>
    <property type="project" value="UniProtKB-SubCell"/>
</dbReference>
<dbReference type="InterPro" id="IPR016439">
    <property type="entry name" value="Lag1/Lac1-like"/>
</dbReference>
<keyword evidence="3 6" id="KW-0812">Transmembrane</keyword>
<evidence type="ECO:0000256" key="6">
    <source>
        <dbReference type="PROSITE-ProRule" id="PRU00205"/>
    </source>
</evidence>
<dbReference type="PIRSF" id="PIRSF005225">
    <property type="entry name" value="LAG1_LAC1"/>
    <property type="match status" value="1"/>
</dbReference>
<organism evidence="10 11">
    <name type="scientific">Aspergillus nanangensis</name>
    <dbReference type="NCBI Taxonomy" id="2582783"/>
    <lineage>
        <taxon>Eukaryota</taxon>
        <taxon>Fungi</taxon>
        <taxon>Dikarya</taxon>
        <taxon>Ascomycota</taxon>
        <taxon>Pezizomycotina</taxon>
        <taxon>Eurotiomycetes</taxon>
        <taxon>Eurotiomycetidae</taxon>
        <taxon>Eurotiales</taxon>
        <taxon>Aspergillaceae</taxon>
        <taxon>Aspergillus</taxon>
        <taxon>Aspergillus subgen. Circumdati</taxon>
    </lineage>
</organism>
<dbReference type="GO" id="GO:0046513">
    <property type="term" value="P:ceramide biosynthetic process"/>
    <property type="evidence" value="ECO:0007669"/>
    <property type="project" value="InterPro"/>
</dbReference>
<dbReference type="SMART" id="SM00724">
    <property type="entry name" value="TLC"/>
    <property type="match status" value="1"/>
</dbReference>
<evidence type="ECO:0000313" key="11">
    <source>
        <dbReference type="Proteomes" id="UP001194746"/>
    </source>
</evidence>
<keyword evidence="4 8" id="KW-1133">Transmembrane helix</keyword>
<feature type="transmembrane region" description="Helical" evidence="8">
    <location>
        <begin position="136"/>
        <end position="160"/>
    </location>
</feature>
<dbReference type="Pfam" id="PF03798">
    <property type="entry name" value="TRAM_LAG1_CLN8"/>
    <property type="match status" value="1"/>
</dbReference>
<feature type="region of interest" description="Disordered" evidence="7">
    <location>
        <begin position="372"/>
        <end position="427"/>
    </location>
</feature>
<dbReference type="PANTHER" id="PTHR12560:SF0">
    <property type="entry name" value="LD18904P"/>
    <property type="match status" value="1"/>
</dbReference>
<feature type="transmembrane region" description="Helical" evidence="8">
    <location>
        <begin position="260"/>
        <end position="278"/>
    </location>
</feature>
<dbReference type="PROSITE" id="PS50922">
    <property type="entry name" value="TLC"/>
    <property type="match status" value="1"/>
</dbReference>
<dbReference type="AlphaFoldDB" id="A0AAD4CL47"/>
<comment type="caution">
    <text evidence="10">The sequence shown here is derived from an EMBL/GenBank/DDBJ whole genome shotgun (WGS) entry which is preliminary data.</text>
</comment>
<evidence type="ECO:0000256" key="4">
    <source>
        <dbReference type="ARBA" id="ARBA00022989"/>
    </source>
</evidence>
<evidence type="ECO:0000256" key="1">
    <source>
        <dbReference type="ARBA" id="ARBA00004141"/>
    </source>
</evidence>
<comment type="subcellular location">
    <subcellularLocation>
        <location evidence="1">Membrane</location>
        <topology evidence="1">Multi-pass membrane protein</topology>
    </subcellularLocation>
</comment>
<feature type="transmembrane region" description="Helical" evidence="8">
    <location>
        <begin position="46"/>
        <end position="63"/>
    </location>
</feature>
<dbReference type="GO" id="GO:0050291">
    <property type="term" value="F:sphingosine N-acyltransferase activity"/>
    <property type="evidence" value="ECO:0007669"/>
    <property type="project" value="InterPro"/>
</dbReference>
<comment type="similarity">
    <text evidence="2">Belongs to the sphingosine N-acyltransferase family.</text>
</comment>